<evidence type="ECO:0000313" key="11">
    <source>
        <dbReference type="Proteomes" id="UP000236333"/>
    </source>
</evidence>
<evidence type="ECO:0000256" key="4">
    <source>
        <dbReference type="ARBA" id="ARBA00022801"/>
    </source>
</evidence>
<evidence type="ECO:0000256" key="7">
    <source>
        <dbReference type="SAM" id="MobiDB-lite"/>
    </source>
</evidence>
<dbReference type="PANTHER" id="PTHR42881:SF2">
    <property type="entry name" value="PROLYL ENDOPEPTIDASE"/>
    <property type="match status" value="1"/>
</dbReference>
<evidence type="ECO:0000259" key="9">
    <source>
        <dbReference type="Pfam" id="PF02897"/>
    </source>
</evidence>
<feature type="domain" description="Peptidase S9 prolyl oligopeptidase catalytic" evidence="8">
    <location>
        <begin position="525"/>
        <end position="753"/>
    </location>
</feature>
<dbReference type="PRINTS" id="PR00862">
    <property type="entry name" value="PROLIGOPTASE"/>
</dbReference>
<organism evidence="10 11">
    <name type="scientific">Tetrabaena socialis</name>
    <dbReference type="NCBI Taxonomy" id="47790"/>
    <lineage>
        <taxon>Eukaryota</taxon>
        <taxon>Viridiplantae</taxon>
        <taxon>Chlorophyta</taxon>
        <taxon>core chlorophytes</taxon>
        <taxon>Chlorophyceae</taxon>
        <taxon>CS clade</taxon>
        <taxon>Chlamydomonadales</taxon>
        <taxon>Tetrabaenaceae</taxon>
        <taxon>Tetrabaena</taxon>
    </lineage>
</organism>
<dbReference type="FunFam" id="3.40.50.1820:FF:000005">
    <property type="entry name" value="Prolyl endopeptidase"/>
    <property type="match status" value="1"/>
</dbReference>
<accession>A0A2J7ZTE2</accession>
<dbReference type="InterPro" id="IPR001375">
    <property type="entry name" value="Peptidase_S9_cat"/>
</dbReference>
<dbReference type="SUPFAM" id="SSF50993">
    <property type="entry name" value="Peptidase/esterase 'gauge' domain"/>
    <property type="match status" value="1"/>
</dbReference>
<evidence type="ECO:0000256" key="1">
    <source>
        <dbReference type="ARBA" id="ARBA00001070"/>
    </source>
</evidence>
<dbReference type="EC" id="3.4.21.-" evidence="6"/>
<dbReference type="Pfam" id="PF02897">
    <property type="entry name" value="Peptidase_S9_N"/>
    <property type="match status" value="1"/>
</dbReference>
<reference evidence="10 11" key="1">
    <citation type="journal article" date="2017" name="Mol. Biol. Evol.">
        <title>The 4-celled Tetrabaena socialis nuclear genome reveals the essential components for genetic control of cell number at the origin of multicellularity in the volvocine lineage.</title>
        <authorList>
            <person name="Featherston J."/>
            <person name="Arakaki Y."/>
            <person name="Hanschen E.R."/>
            <person name="Ferris P.J."/>
            <person name="Michod R.E."/>
            <person name="Olson B.J.S.C."/>
            <person name="Nozaki H."/>
            <person name="Durand P.M."/>
        </authorList>
    </citation>
    <scope>NUCLEOTIDE SEQUENCE [LARGE SCALE GENOMIC DNA]</scope>
    <source>
        <strain evidence="10 11">NIES-571</strain>
    </source>
</reference>
<dbReference type="GO" id="GO:0006508">
    <property type="term" value="P:proteolysis"/>
    <property type="evidence" value="ECO:0007669"/>
    <property type="project" value="UniProtKB-KW"/>
</dbReference>
<evidence type="ECO:0000256" key="3">
    <source>
        <dbReference type="ARBA" id="ARBA00022670"/>
    </source>
</evidence>
<gene>
    <name evidence="10" type="ORF">TSOC_010368</name>
</gene>
<comment type="catalytic activity">
    <reaction evidence="1">
        <text>Hydrolysis of Pro-|-Xaa &gt;&gt; Ala-|-Xaa in oligopeptides.</text>
        <dbReference type="EC" id="3.4.21.26"/>
    </reaction>
</comment>
<protein>
    <recommendedName>
        <fullName evidence="6">Prolyl endopeptidase</fullName>
        <ecNumber evidence="6">3.4.21.-</ecNumber>
    </recommendedName>
</protein>
<evidence type="ECO:0000256" key="6">
    <source>
        <dbReference type="RuleBase" id="RU368024"/>
    </source>
</evidence>
<dbReference type="GO" id="GO:0005829">
    <property type="term" value="C:cytosol"/>
    <property type="evidence" value="ECO:0007669"/>
    <property type="project" value="TreeGrafter"/>
</dbReference>
<keyword evidence="3 6" id="KW-0645">Protease</keyword>
<dbReference type="GO" id="GO:0004252">
    <property type="term" value="F:serine-type endopeptidase activity"/>
    <property type="evidence" value="ECO:0007669"/>
    <property type="project" value="UniProtKB-UniRule"/>
</dbReference>
<dbReference type="Gene3D" id="2.130.10.120">
    <property type="entry name" value="Prolyl oligopeptidase, N-terminal domain"/>
    <property type="match status" value="1"/>
</dbReference>
<proteinExistence type="inferred from homology"/>
<dbReference type="InterPro" id="IPR002470">
    <property type="entry name" value="Peptidase_S9A"/>
</dbReference>
<dbReference type="Gene3D" id="3.40.50.1820">
    <property type="entry name" value="alpha/beta hydrolase"/>
    <property type="match status" value="1"/>
</dbReference>
<keyword evidence="5 6" id="KW-0720">Serine protease</keyword>
<sequence>MLPPAAQGAPQTGLSVDPSRYPQVKRGDVVDVLHGVRVADPYRWLEDPDSEETREFVEQQNALTAEVLAQCDTREQFKTLLTALFDYPKYGVPFKAGDRYYFYHNTGLQAQHTLYSQASLDPSEQPVLFFDPNKLSEDGTAALAGLSFSEDGGLAAFSVARGGSDWTTIQVLRVDPSGGPPSVLEDKLEYVKFSSLAWTHDNKGFFYNRYPDPASRPANLGTETDANTHQQLCYHVLGTPQASDAVVMAAPDDAPNWLLSGGVTDDGRFLLIGVSQGTQPANRLYLVDLQALDKAPDGSAALAEYDHFKGPKKLPLVKLVDDFSASYSVLANEGATFYIMTNLGAPRYRIVKVADVSSAGPPASWPDHIAQHPKDVLKGALALKGDSLVVRYLRDVVGMMQLRSLSSGALIKELPLPGVGSVGGLSGDRKGTECFFSFTSFVEPGAQYRIDTASGPPEAVQPALFRRTQLSVRDHNPDDYVFVPSRDGTLIPMFVTHRRGRQLDGSAPTLLYGYGGFNVSLEPGFSANRLAFMRGYDGVFAQANIRGGGEYGIDWRNAGSKENKQNVFDDFQACAEYLVRERYCSPASLTIQGGSNGGLLVAACANQRPDLYACVLGQVGVMDMLRFHKFTIGHAWMTDYGSPDKPQDFSYILPYSPLHNVQLPEGGTRQYPAVMLATGDHDDRVVPLHTLKLVAQLQHTLAGGPEAEATGRPQRNPLLVRVEVKAGHGAGKPTAKVIEEAADLFGFAARAMNAQWVAPALGQ</sequence>
<comment type="caution">
    <text evidence="10">The sequence shown here is derived from an EMBL/GenBank/DDBJ whole genome shotgun (WGS) entry which is preliminary data.</text>
</comment>
<dbReference type="SUPFAM" id="SSF53474">
    <property type="entry name" value="alpha/beta-Hydrolases"/>
    <property type="match status" value="1"/>
</dbReference>
<dbReference type="InterPro" id="IPR051167">
    <property type="entry name" value="Prolyl_oligopep/macrocyclase"/>
</dbReference>
<evidence type="ECO:0000313" key="10">
    <source>
        <dbReference type="EMBL" id="PNH03547.1"/>
    </source>
</evidence>
<comment type="similarity">
    <text evidence="2 6">Belongs to the peptidase S9A family.</text>
</comment>
<feature type="region of interest" description="Disordered" evidence="7">
    <location>
        <begin position="1"/>
        <end position="20"/>
    </location>
</feature>
<dbReference type="AlphaFoldDB" id="A0A2J7ZTE2"/>
<dbReference type="InterPro" id="IPR029058">
    <property type="entry name" value="AB_hydrolase_fold"/>
</dbReference>
<evidence type="ECO:0000256" key="2">
    <source>
        <dbReference type="ARBA" id="ARBA00005228"/>
    </source>
</evidence>
<name>A0A2J7ZTE2_9CHLO</name>
<evidence type="ECO:0000256" key="5">
    <source>
        <dbReference type="ARBA" id="ARBA00022825"/>
    </source>
</evidence>
<dbReference type="OrthoDB" id="248387at2759"/>
<feature type="domain" description="Peptidase S9A N-terminal" evidence="9">
    <location>
        <begin position="22"/>
        <end position="460"/>
    </location>
</feature>
<dbReference type="Pfam" id="PF00326">
    <property type="entry name" value="Peptidase_S9"/>
    <property type="match status" value="1"/>
</dbReference>
<evidence type="ECO:0000259" key="8">
    <source>
        <dbReference type="Pfam" id="PF00326"/>
    </source>
</evidence>
<dbReference type="FunFam" id="2.130.10.120:FF:000001">
    <property type="entry name" value="Prolyl endopeptidase"/>
    <property type="match status" value="1"/>
</dbReference>
<dbReference type="PANTHER" id="PTHR42881">
    <property type="entry name" value="PROLYL ENDOPEPTIDASE"/>
    <property type="match status" value="1"/>
</dbReference>
<dbReference type="GO" id="GO:0070012">
    <property type="term" value="F:oligopeptidase activity"/>
    <property type="evidence" value="ECO:0007669"/>
    <property type="project" value="TreeGrafter"/>
</dbReference>
<dbReference type="EMBL" id="PGGS01000490">
    <property type="protein sequence ID" value="PNH03547.1"/>
    <property type="molecule type" value="Genomic_DNA"/>
</dbReference>
<dbReference type="Proteomes" id="UP000236333">
    <property type="component" value="Unassembled WGS sequence"/>
</dbReference>
<keyword evidence="11" id="KW-1185">Reference proteome</keyword>
<dbReference type="InterPro" id="IPR023302">
    <property type="entry name" value="Pept_S9A_N"/>
</dbReference>
<keyword evidence="4 6" id="KW-0378">Hydrolase</keyword>